<dbReference type="Proteomes" id="UP000326565">
    <property type="component" value="Unassembled WGS sequence"/>
</dbReference>
<dbReference type="PROSITE" id="PS00036">
    <property type="entry name" value="BZIP_BASIC"/>
    <property type="match status" value="1"/>
</dbReference>
<dbReference type="InterPro" id="IPR004827">
    <property type="entry name" value="bZIP"/>
</dbReference>
<evidence type="ECO:0000313" key="4">
    <source>
        <dbReference type="Proteomes" id="UP000326565"/>
    </source>
</evidence>
<proteinExistence type="predicted"/>
<evidence type="ECO:0000256" key="1">
    <source>
        <dbReference type="SAM" id="MobiDB-lite"/>
    </source>
</evidence>
<feature type="domain" description="BZIP" evidence="2">
    <location>
        <begin position="27"/>
        <end position="42"/>
    </location>
</feature>
<gene>
    <name evidence="3" type="ORF">BDV29DRAFT_201934</name>
</gene>
<dbReference type="AlphaFoldDB" id="A0A5N5WXK8"/>
<dbReference type="PANTHER" id="PTHR39607">
    <property type="entry name" value="XANTHOCILLIN BIOSYNTHESIS CLUSTER TRANSCRIPTION FACTOR XANC-RELATED"/>
    <property type="match status" value="1"/>
</dbReference>
<reference evidence="3 4" key="1">
    <citation type="submission" date="2019-04" db="EMBL/GenBank/DDBJ databases">
        <title>Friends and foes A comparative genomics study of 23 Aspergillus species from section Flavi.</title>
        <authorList>
            <consortium name="DOE Joint Genome Institute"/>
            <person name="Kjaerbolling I."/>
            <person name="Vesth T."/>
            <person name="Frisvad J.C."/>
            <person name="Nybo J.L."/>
            <person name="Theobald S."/>
            <person name="Kildgaard S."/>
            <person name="Isbrandt T."/>
            <person name="Kuo A."/>
            <person name="Sato A."/>
            <person name="Lyhne E.K."/>
            <person name="Kogle M.E."/>
            <person name="Wiebenga A."/>
            <person name="Kun R.S."/>
            <person name="Lubbers R.J."/>
            <person name="Makela M.R."/>
            <person name="Barry K."/>
            <person name="Chovatia M."/>
            <person name="Clum A."/>
            <person name="Daum C."/>
            <person name="Haridas S."/>
            <person name="He G."/>
            <person name="LaButti K."/>
            <person name="Lipzen A."/>
            <person name="Mondo S."/>
            <person name="Riley R."/>
            <person name="Salamov A."/>
            <person name="Simmons B.A."/>
            <person name="Magnuson J.K."/>
            <person name="Henrissat B."/>
            <person name="Mortensen U.H."/>
            <person name="Larsen T.O."/>
            <person name="Devries R.P."/>
            <person name="Grigoriev I.V."/>
            <person name="Machida M."/>
            <person name="Baker S.E."/>
            <person name="Andersen M.R."/>
        </authorList>
    </citation>
    <scope>NUCLEOTIDE SEQUENCE [LARGE SCALE GENOMIC DNA]</scope>
    <source>
        <strain evidence="3 4">CBS 151.66</strain>
    </source>
</reference>
<dbReference type="PANTHER" id="PTHR39607:SF3">
    <property type="entry name" value="BZIP DOMAIN-CONTAINING PROTEIN"/>
    <property type="match status" value="1"/>
</dbReference>
<accession>A0A5N5WXK8</accession>
<feature type="compositionally biased region" description="Basic and acidic residues" evidence="1">
    <location>
        <begin position="20"/>
        <end position="29"/>
    </location>
</feature>
<evidence type="ECO:0000259" key="2">
    <source>
        <dbReference type="PROSITE" id="PS00036"/>
    </source>
</evidence>
<organism evidence="3 4">
    <name type="scientific">Aspergillus leporis</name>
    <dbReference type="NCBI Taxonomy" id="41062"/>
    <lineage>
        <taxon>Eukaryota</taxon>
        <taxon>Fungi</taxon>
        <taxon>Dikarya</taxon>
        <taxon>Ascomycota</taxon>
        <taxon>Pezizomycotina</taxon>
        <taxon>Eurotiomycetes</taxon>
        <taxon>Eurotiomycetidae</taxon>
        <taxon>Eurotiales</taxon>
        <taxon>Aspergillaceae</taxon>
        <taxon>Aspergillus</taxon>
        <taxon>Aspergillus subgen. Circumdati</taxon>
    </lineage>
</organism>
<dbReference type="SUPFAM" id="SSF57959">
    <property type="entry name" value="Leucine zipper domain"/>
    <property type="match status" value="1"/>
</dbReference>
<feature type="compositionally biased region" description="Basic and acidic residues" evidence="1">
    <location>
        <begin position="1"/>
        <end position="11"/>
    </location>
</feature>
<feature type="region of interest" description="Disordered" evidence="1">
    <location>
        <begin position="1"/>
        <end position="43"/>
    </location>
</feature>
<dbReference type="EMBL" id="ML732230">
    <property type="protein sequence ID" value="KAB8073286.1"/>
    <property type="molecule type" value="Genomic_DNA"/>
</dbReference>
<dbReference type="GO" id="GO:0003700">
    <property type="term" value="F:DNA-binding transcription factor activity"/>
    <property type="evidence" value="ECO:0007669"/>
    <property type="project" value="InterPro"/>
</dbReference>
<sequence>MCAQPTKDDRSANNSTGQKQEQDPVERRRLQNRLSQRNHRRKIRDRIAKLQERVIASELRTAASINGWNYHHPTPPLPVAQIPPYDVDRKILSPVAEVMPPMSNIYLPCSTGACYSCNDTIPPTPAIPQSSSPYPQFEVTAKEADSSSTSSLSLLMNSSVCSPGVSSVNLDMTQNTPCNYVTPGIYAQYQPELWDFHAQYSGSNLYYITTEASLPQLMQMLENGSSRPKAIILFPQNAQTAGTPSPSVSESPASGDQAAATIALNMHGLVCQCHTRSFLSESPVDWMHPGASTPIFIPEISLFTANSLPLFV</sequence>
<dbReference type="InterPro" id="IPR046347">
    <property type="entry name" value="bZIP_sf"/>
</dbReference>
<dbReference type="CDD" id="cd14688">
    <property type="entry name" value="bZIP_YAP"/>
    <property type="match status" value="1"/>
</dbReference>
<evidence type="ECO:0000313" key="3">
    <source>
        <dbReference type="EMBL" id="KAB8073286.1"/>
    </source>
</evidence>
<protein>
    <recommendedName>
        <fullName evidence="2">BZIP domain-containing protein</fullName>
    </recommendedName>
</protein>
<dbReference type="InterPro" id="IPR052635">
    <property type="entry name" value="Sec_Metab_Biosynth_Reg"/>
</dbReference>
<dbReference type="OrthoDB" id="4496773at2759"/>
<name>A0A5N5WXK8_9EURO</name>
<keyword evidence="4" id="KW-1185">Reference proteome</keyword>